<feature type="compositionally biased region" description="Low complexity" evidence="1">
    <location>
        <begin position="199"/>
        <end position="211"/>
    </location>
</feature>
<feature type="compositionally biased region" description="Polar residues" evidence="1">
    <location>
        <begin position="212"/>
        <end position="234"/>
    </location>
</feature>
<feature type="region of interest" description="Disordered" evidence="1">
    <location>
        <begin position="199"/>
        <end position="234"/>
    </location>
</feature>
<dbReference type="EMBL" id="JAAAHY010001392">
    <property type="protein sequence ID" value="KAF9949605.1"/>
    <property type="molecule type" value="Genomic_DNA"/>
</dbReference>
<feature type="region of interest" description="Disordered" evidence="1">
    <location>
        <begin position="81"/>
        <end position="118"/>
    </location>
</feature>
<feature type="non-terminal residue" evidence="2">
    <location>
        <position position="1"/>
    </location>
</feature>
<comment type="caution">
    <text evidence="2">The sequence shown here is derived from an EMBL/GenBank/DDBJ whole genome shotgun (WGS) entry which is preliminary data.</text>
</comment>
<organism evidence="2 3">
    <name type="scientific">Mortierella alpina</name>
    <name type="common">Oleaginous fungus</name>
    <name type="synonym">Mortierella renispora</name>
    <dbReference type="NCBI Taxonomy" id="64518"/>
    <lineage>
        <taxon>Eukaryota</taxon>
        <taxon>Fungi</taxon>
        <taxon>Fungi incertae sedis</taxon>
        <taxon>Mucoromycota</taxon>
        <taxon>Mortierellomycotina</taxon>
        <taxon>Mortierellomycetes</taxon>
        <taxon>Mortierellales</taxon>
        <taxon>Mortierellaceae</taxon>
        <taxon>Mortierella</taxon>
    </lineage>
</organism>
<dbReference type="SUPFAM" id="SSF52047">
    <property type="entry name" value="RNI-like"/>
    <property type="match status" value="1"/>
</dbReference>
<proteinExistence type="predicted"/>
<feature type="region of interest" description="Disordered" evidence="1">
    <location>
        <begin position="130"/>
        <end position="187"/>
    </location>
</feature>
<feature type="compositionally biased region" description="Polar residues" evidence="1">
    <location>
        <begin position="130"/>
        <end position="148"/>
    </location>
</feature>
<evidence type="ECO:0000313" key="2">
    <source>
        <dbReference type="EMBL" id="KAF9949605.1"/>
    </source>
</evidence>
<protein>
    <submittedName>
        <fullName evidence="2">Uncharacterized protein</fullName>
    </submittedName>
</protein>
<gene>
    <name evidence="2" type="ORF">BGZ70_001699</name>
</gene>
<keyword evidence="3" id="KW-1185">Reference proteome</keyword>
<accession>A0A9P6LXQ2</accession>
<dbReference type="InterPro" id="IPR032675">
    <property type="entry name" value="LRR_dom_sf"/>
</dbReference>
<sequence>MQVQRFRWQNIVEVIEVRKDASGRYYSHIEDVQDLFDGASRFKINGISILFLQDEAGKRYEPRRIGHYPDDIIDVITAHDQQRAAHHMSRREQLPSNEEPPCSDQEPSRLGQEPSRLRQDAVDAQIEELNVTQVSPKSSSLVQASAPSPATLPEGDLLSCSPPSPPLSGDESTSMLPLARRSSPTTTVNVTAFTSHSATLSSVRSTSSGNTQPTSESQLQPEHSTDEQSAQQHAQVMARFDEVLQRQQQTNDRLEVLQQTADAILIQNYELHEYPIPRLFVILPESINPYQIEDGSTASPGEEPSGFLEKVWNWDPRSLVEEKFKLYFLCECGEYSRADTDMTTSTTKLPLRSHGHAQGRHSATSLSGQLENRVHVAKHEGYELSRPTQFFEQYGPYVLGMLQILKYCMTVAAFVSPIVGLCQSDMDKLAEGVKAINDSSLEAINVSIDFLEQKLGLDSGSANDFSNRSSGGIAGILKNMEVLEEADLRRLETYLRNKDKDKILGNLYRVTTSDGHVKWVCLEHGRISYLEVSMKNFLRTLEVNNGYYDRHLRKVTITLTSSSATRNFMNQLGSKAPGVNELELTLDWEFDSSDLSRIVSNLEHSNVRILKLDLKDVQRRSRIDVKLPGKGRYNPLLDLLANPKIRNLSLRGMEYFGSRTSSLPRTLDASKLRSFHLDTVKASDQLRLAEILLRCPNLVDLRLGLNYSSDQQEDLGLAVGSLKRLEVLHLLGLSDDPEGSAWGHLPVVSATTDRLRELVLVNIHQRPTELSESVQVFKNTLEVLIVDPHLTGLELVPSDGAALSPSPGINPAMWSKLTQLQLTSSVSDTTERLLHSILPQLCLTHLGLAKDLGSLLQIVNFSPLRSVYLYAVEVSDLGPLWKAFPENGGSSQIESLSLQLVALHDGLTRQLRTLHLKRLWLGRMRTDYQEPELVQSFDPRRRFPLLDSDSEADTDDSRTIAISRQSQRSLADLLKSLELSNLEVLALFDSAPAALERTLTKRRDDFSEHLTIHMIEDPPEEPAMFSAKMSSTRSKDTRLSSKRSSRAAERTATTPLDPQRFKTYSRAEAAVLQYQLMRVLQYRSGQKVMNQYTFAY</sequence>
<dbReference type="Gene3D" id="3.80.10.10">
    <property type="entry name" value="Ribonuclease Inhibitor"/>
    <property type="match status" value="1"/>
</dbReference>
<evidence type="ECO:0000313" key="3">
    <source>
        <dbReference type="Proteomes" id="UP000738359"/>
    </source>
</evidence>
<evidence type="ECO:0000256" key="1">
    <source>
        <dbReference type="SAM" id="MobiDB-lite"/>
    </source>
</evidence>
<name>A0A9P6LXQ2_MORAP</name>
<dbReference type="Proteomes" id="UP000738359">
    <property type="component" value="Unassembled WGS sequence"/>
</dbReference>
<dbReference type="OrthoDB" id="2409706at2759"/>
<reference evidence="2" key="1">
    <citation type="journal article" date="2020" name="Fungal Divers.">
        <title>Resolving the Mortierellaceae phylogeny through synthesis of multi-gene phylogenetics and phylogenomics.</title>
        <authorList>
            <person name="Vandepol N."/>
            <person name="Liber J."/>
            <person name="Desiro A."/>
            <person name="Na H."/>
            <person name="Kennedy M."/>
            <person name="Barry K."/>
            <person name="Grigoriev I.V."/>
            <person name="Miller A.N."/>
            <person name="O'Donnell K."/>
            <person name="Stajich J.E."/>
            <person name="Bonito G."/>
        </authorList>
    </citation>
    <scope>NUCLEOTIDE SEQUENCE</scope>
    <source>
        <strain evidence="2">CK1249</strain>
    </source>
</reference>
<feature type="region of interest" description="Disordered" evidence="1">
    <location>
        <begin position="1019"/>
        <end position="1059"/>
    </location>
</feature>
<dbReference type="AlphaFoldDB" id="A0A9P6LXQ2"/>